<gene>
    <name evidence="1" type="ORF">Patl1_27994</name>
</gene>
<organism evidence="1 2">
    <name type="scientific">Pistacia atlantica</name>
    <dbReference type="NCBI Taxonomy" id="434234"/>
    <lineage>
        <taxon>Eukaryota</taxon>
        <taxon>Viridiplantae</taxon>
        <taxon>Streptophyta</taxon>
        <taxon>Embryophyta</taxon>
        <taxon>Tracheophyta</taxon>
        <taxon>Spermatophyta</taxon>
        <taxon>Magnoliopsida</taxon>
        <taxon>eudicotyledons</taxon>
        <taxon>Gunneridae</taxon>
        <taxon>Pentapetalae</taxon>
        <taxon>rosids</taxon>
        <taxon>malvids</taxon>
        <taxon>Sapindales</taxon>
        <taxon>Anacardiaceae</taxon>
        <taxon>Pistacia</taxon>
    </lineage>
</organism>
<keyword evidence="2" id="KW-1185">Reference proteome</keyword>
<comment type="caution">
    <text evidence="1">The sequence shown here is derived from an EMBL/GenBank/DDBJ whole genome shotgun (WGS) entry which is preliminary data.</text>
</comment>
<dbReference type="EMBL" id="CM047901">
    <property type="protein sequence ID" value="KAJ0096567.1"/>
    <property type="molecule type" value="Genomic_DNA"/>
</dbReference>
<evidence type="ECO:0000313" key="2">
    <source>
        <dbReference type="Proteomes" id="UP001164250"/>
    </source>
</evidence>
<accession>A0ACC1BCA8</accession>
<name>A0ACC1BCA8_9ROSI</name>
<dbReference type="Proteomes" id="UP001164250">
    <property type="component" value="Chromosome 5"/>
</dbReference>
<reference evidence="2" key="1">
    <citation type="journal article" date="2023" name="G3 (Bethesda)">
        <title>Genome assembly and association tests identify interacting loci associated with vigor, precocity, and sex in interspecific pistachio rootstocks.</title>
        <authorList>
            <person name="Palmer W."/>
            <person name="Jacygrad E."/>
            <person name="Sagayaradj S."/>
            <person name="Cavanaugh K."/>
            <person name="Han R."/>
            <person name="Bertier L."/>
            <person name="Beede B."/>
            <person name="Kafkas S."/>
            <person name="Golino D."/>
            <person name="Preece J."/>
            <person name="Michelmore R."/>
        </authorList>
    </citation>
    <scope>NUCLEOTIDE SEQUENCE [LARGE SCALE GENOMIC DNA]</scope>
</reference>
<protein>
    <submittedName>
        <fullName evidence="1">Uncharacterized protein</fullName>
    </submittedName>
</protein>
<proteinExistence type="predicted"/>
<evidence type="ECO:0000313" key="1">
    <source>
        <dbReference type="EMBL" id="KAJ0096567.1"/>
    </source>
</evidence>
<sequence>MKIINSSLICAFSAPVDVCFDLNNCLELPFQLKYLCFCHCFLADHVTCLIKAGSLSPTNYPSDSFCTEACFKLCAQLHRLLGISNPTAVDGLTWTLMRSMRSACNPFGISRIDSCIKLSSILRVIHDCFEPVKEPHTNRDIVRDVIFNST</sequence>